<dbReference type="EMBL" id="JABSTQ010002601">
    <property type="protein sequence ID" value="KAG0444030.1"/>
    <property type="molecule type" value="Genomic_DNA"/>
</dbReference>
<organism evidence="1 2">
    <name type="scientific">Ixodes persulcatus</name>
    <name type="common">Taiga tick</name>
    <dbReference type="NCBI Taxonomy" id="34615"/>
    <lineage>
        <taxon>Eukaryota</taxon>
        <taxon>Metazoa</taxon>
        <taxon>Ecdysozoa</taxon>
        <taxon>Arthropoda</taxon>
        <taxon>Chelicerata</taxon>
        <taxon>Arachnida</taxon>
        <taxon>Acari</taxon>
        <taxon>Parasitiformes</taxon>
        <taxon>Ixodida</taxon>
        <taxon>Ixodoidea</taxon>
        <taxon>Ixodidae</taxon>
        <taxon>Ixodinae</taxon>
        <taxon>Ixodes</taxon>
    </lineage>
</organism>
<proteinExistence type="predicted"/>
<comment type="caution">
    <text evidence="1">The sequence shown here is derived from an EMBL/GenBank/DDBJ whole genome shotgun (WGS) entry which is preliminary data.</text>
</comment>
<gene>
    <name evidence="1" type="ORF">HPB47_014262</name>
</gene>
<feature type="non-terminal residue" evidence="1">
    <location>
        <position position="51"/>
    </location>
</feature>
<evidence type="ECO:0000313" key="1">
    <source>
        <dbReference type="EMBL" id="KAG0444030.1"/>
    </source>
</evidence>
<sequence length="51" mass="5697">VFPSKRHGTWSTGITRRIHILVARLNASDSARLIPDKMALIQSFSSTIQAF</sequence>
<protein>
    <submittedName>
        <fullName evidence="1">Uncharacterized protein</fullName>
    </submittedName>
</protein>
<name>A0AC60QYX0_IXOPE</name>
<keyword evidence="2" id="KW-1185">Reference proteome</keyword>
<accession>A0AC60QYX0</accession>
<evidence type="ECO:0000313" key="2">
    <source>
        <dbReference type="Proteomes" id="UP000805193"/>
    </source>
</evidence>
<feature type="non-terminal residue" evidence="1">
    <location>
        <position position="1"/>
    </location>
</feature>
<dbReference type="Proteomes" id="UP000805193">
    <property type="component" value="Unassembled WGS sequence"/>
</dbReference>
<reference evidence="1 2" key="1">
    <citation type="journal article" date="2020" name="Cell">
        <title>Large-Scale Comparative Analyses of Tick Genomes Elucidate Their Genetic Diversity and Vector Capacities.</title>
        <authorList>
            <consortium name="Tick Genome and Microbiome Consortium (TIGMIC)"/>
            <person name="Jia N."/>
            <person name="Wang J."/>
            <person name="Shi W."/>
            <person name="Du L."/>
            <person name="Sun Y."/>
            <person name="Zhan W."/>
            <person name="Jiang J.F."/>
            <person name="Wang Q."/>
            <person name="Zhang B."/>
            <person name="Ji P."/>
            <person name="Bell-Sakyi L."/>
            <person name="Cui X.M."/>
            <person name="Yuan T.T."/>
            <person name="Jiang B.G."/>
            <person name="Yang W.F."/>
            <person name="Lam T.T."/>
            <person name="Chang Q.C."/>
            <person name="Ding S.J."/>
            <person name="Wang X.J."/>
            <person name="Zhu J.G."/>
            <person name="Ruan X.D."/>
            <person name="Zhao L."/>
            <person name="Wei J.T."/>
            <person name="Ye R.Z."/>
            <person name="Que T.C."/>
            <person name="Du C.H."/>
            <person name="Zhou Y.H."/>
            <person name="Cheng J.X."/>
            <person name="Dai P.F."/>
            <person name="Guo W.B."/>
            <person name="Han X.H."/>
            <person name="Huang E.J."/>
            <person name="Li L.F."/>
            <person name="Wei W."/>
            <person name="Gao Y.C."/>
            <person name="Liu J.Z."/>
            <person name="Shao H.Z."/>
            <person name="Wang X."/>
            <person name="Wang C.C."/>
            <person name="Yang T.C."/>
            <person name="Huo Q.B."/>
            <person name="Li W."/>
            <person name="Chen H.Y."/>
            <person name="Chen S.E."/>
            <person name="Zhou L.G."/>
            <person name="Ni X.B."/>
            <person name="Tian J.H."/>
            <person name="Sheng Y."/>
            <person name="Liu T."/>
            <person name="Pan Y.S."/>
            <person name="Xia L.Y."/>
            <person name="Li J."/>
            <person name="Zhao F."/>
            <person name="Cao W.C."/>
        </authorList>
    </citation>
    <scope>NUCLEOTIDE SEQUENCE [LARGE SCALE GENOMIC DNA]</scope>
    <source>
        <strain evidence="1">Iper-2018</strain>
    </source>
</reference>